<protein>
    <submittedName>
        <fullName evidence="2">Transposase</fullName>
    </submittedName>
</protein>
<dbReference type="Pfam" id="PF13401">
    <property type="entry name" value="AAA_22"/>
    <property type="match status" value="1"/>
</dbReference>
<name>A0A242VZW8_BACTU</name>
<dbReference type="GO" id="GO:0016887">
    <property type="term" value="F:ATP hydrolysis activity"/>
    <property type="evidence" value="ECO:0007669"/>
    <property type="project" value="InterPro"/>
</dbReference>
<dbReference type="AlphaFoldDB" id="A0A242VZW8"/>
<dbReference type="SUPFAM" id="SSF52540">
    <property type="entry name" value="P-loop containing nucleoside triphosphate hydrolases"/>
    <property type="match status" value="1"/>
</dbReference>
<accession>A0A242VZW8</accession>
<dbReference type="Gene3D" id="3.40.50.300">
    <property type="entry name" value="P-loop containing nucleotide triphosphate hydrolases"/>
    <property type="match status" value="1"/>
</dbReference>
<gene>
    <name evidence="2" type="ORF">BK699_30175</name>
</gene>
<organism evidence="2 3">
    <name type="scientific">Bacillus thuringiensis serovar mexicanensis</name>
    <dbReference type="NCBI Taxonomy" id="180868"/>
    <lineage>
        <taxon>Bacteria</taxon>
        <taxon>Bacillati</taxon>
        <taxon>Bacillota</taxon>
        <taxon>Bacilli</taxon>
        <taxon>Bacillales</taxon>
        <taxon>Bacillaceae</taxon>
        <taxon>Bacillus</taxon>
        <taxon>Bacillus cereus group</taxon>
    </lineage>
</organism>
<dbReference type="InterPro" id="IPR049945">
    <property type="entry name" value="AAA_22"/>
</dbReference>
<evidence type="ECO:0000313" key="3">
    <source>
        <dbReference type="Proteomes" id="UP000195152"/>
    </source>
</evidence>
<dbReference type="InterPro" id="IPR027417">
    <property type="entry name" value="P-loop_NTPase"/>
</dbReference>
<comment type="caution">
    <text evidence="2">The sequence shown here is derived from an EMBL/GenBank/DDBJ whole genome shotgun (WGS) entry which is preliminary data.</text>
</comment>
<sequence length="561" mass="64790">MYLNQKIEDYQGNPFLEALPPILDHEAIISGFSFYPSYKNEERNDFKEYRCHYLRRLNKFFQPFGIHLKLYEMFDCALRQGYLSRNPIDKQEKIHLNEIYKNMKKGNFLFNLEDDVAGEGFLIIGVSGGGKSRSLSRLLAMYPQVIKHSEYNNQLFLRTQVVYLKIDCPHDGTLKGLAGVFFKEIDKVIGSKYAQKYEHRKYSVSQLMLAMENLIVLYGIGVLIVDEIQHLSVAKSQGEEMMLNFFVTLSNCCRIPIIFVGTPKTEKLFSSALRQTRRMCGQGDLTWGRFEKDSKEWELFVNSIWEYQWTKKETTLTAELKDVFYEGCQGIIAIAIKLFILTQIETMKKKNEVITPAMFNKAAKNHLGALKPIISALKSGIESQIRNYDDILMEFNRNDSNTAIDQAINQINLDLLEKQRKEMKKRQSNSDEIQLILLSKLKELKIDYSIARRAISQVLKEHPEQKSNINFLMQETLLIALTLNKVDQIKKTSNSETVEKEVVGLLASHEEKQRILPSTDTASVKTIDNKSDLRDTKIKTSNAYDNLREKNHIKDIQGDIL</sequence>
<feature type="domain" description="ORC1/DEAH AAA+ ATPase" evidence="1">
    <location>
        <begin position="122"/>
        <end position="269"/>
    </location>
</feature>
<evidence type="ECO:0000259" key="1">
    <source>
        <dbReference type="Pfam" id="PF13401"/>
    </source>
</evidence>
<reference evidence="2 3" key="1">
    <citation type="submission" date="2016-10" db="EMBL/GenBank/DDBJ databases">
        <title>Comparative genomics of Bacillus thuringiensis reveals a path to pathogens against multiple invertebrate hosts.</title>
        <authorList>
            <person name="Zheng J."/>
            <person name="Gao Q."/>
            <person name="Liu H."/>
            <person name="Peng D."/>
            <person name="Ruan L."/>
            <person name="Sun M."/>
        </authorList>
    </citation>
    <scope>NUCLEOTIDE SEQUENCE [LARGE SCALE GENOMIC DNA]</scope>
    <source>
        <strain evidence="2">BGSC 4AC1</strain>
    </source>
</reference>
<evidence type="ECO:0000313" key="2">
    <source>
        <dbReference type="EMBL" id="OTW44710.1"/>
    </source>
</evidence>
<dbReference type="Proteomes" id="UP000195152">
    <property type="component" value="Unassembled WGS sequence"/>
</dbReference>
<proteinExistence type="predicted"/>
<dbReference type="EMBL" id="NFCF01000110">
    <property type="protein sequence ID" value="OTW44710.1"/>
    <property type="molecule type" value="Genomic_DNA"/>
</dbReference>